<dbReference type="AlphaFoldDB" id="A0A5C5VV29"/>
<dbReference type="RefSeq" id="WP_146512105.1">
    <property type="nucleotide sequence ID" value="NZ_SIHI01000043.1"/>
</dbReference>
<protein>
    <submittedName>
        <fullName evidence="1">Uncharacterized protein</fullName>
    </submittedName>
</protein>
<gene>
    <name evidence="1" type="ORF">KOR42_47800</name>
</gene>
<proteinExistence type="predicted"/>
<name>A0A5C5VV29_9PLAN</name>
<keyword evidence="2" id="KW-1185">Reference proteome</keyword>
<dbReference type="EMBL" id="SIHI01000043">
    <property type="protein sequence ID" value="TWT41509.1"/>
    <property type="molecule type" value="Genomic_DNA"/>
</dbReference>
<sequence length="93" mass="10734">MPTQIDYLLIAQLVIDPAFSLKRELCDMNQVFHTERVSPFFLTCFRVSERAKDSGVIEESFASRSLAQDDFRFNAARSESPYSLEVHRPNLPH</sequence>
<reference evidence="1 2" key="1">
    <citation type="submission" date="2019-02" db="EMBL/GenBank/DDBJ databases">
        <title>Deep-cultivation of Planctomycetes and their phenomic and genomic characterization uncovers novel biology.</title>
        <authorList>
            <person name="Wiegand S."/>
            <person name="Jogler M."/>
            <person name="Boedeker C."/>
            <person name="Pinto D."/>
            <person name="Vollmers J."/>
            <person name="Rivas-Marin E."/>
            <person name="Kohn T."/>
            <person name="Peeters S.H."/>
            <person name="Heuer A."/>
            <person name="Rast P."/>
            <person name="Oberbeckmann S."/>
            <person name="Bunk B."/>
            <person name="Jeske O."/>
            <person name="Meyerdierks A."/>
            <person name="Storesund J.E."/>
            <person name="Kallscheuer N."/>
            <person name="Luecker S."/>
            <person name="Lage O.M."/>
            <person name="Pohl T."/>
            <person name="Merkel B.J."/>
            <person name="Hornburger P."/>
            <person name="Mueller R.-W."/>
            <person name="Bruemmer F."/>
            <person name="Labrenz M."/>
            <person name="Spormann A.M."/>
            <person name="Op Den Camp H."/>
            <person name="Overmann J."/>
            <person name="Amann R."/>
            <person name="Jetten M.S.M."/>
            <person name="Mascher T."/>
            <person name="Medema M.H."/>
            <person name="Devos D.P."/>
            <person name="Kaster A.-K."/>
            <person name="Ovreas L."/>
            <person name="Rohde M."/>
            <person name="Galperin M.Y."/>
            <person name="Jogler C."/>
        </authorList>
    </citation>
    <scope>NUCLEOTIDE SEQUENCE [LARGE SCALE GENOMIC DNA]</scope>
    <source>
        <strain evidence="1 2">KOR42</strain>
    </source>
</reference>
<evidence type="ECO:0000313" key="1">
    <source>
        <dbReference type="EMBL" id="TWT41509.1"/>
    </source>
</evidence>
<comment type="caution">
    <text evidence="1">The sequence shown here is derived from an EMBL/GenBank/DDBJ whole genome shotgun (WGS) entry which is preliminary data.</text>
</comment>
<evidence type="ECO:0000313" key="2">
    <source>
        <dbReference type="Proteomes" id="UP000317243"/>
    </source>
</evidence>
<accession>A0A5C5VV29</accession>
<organism evidence="1 2">
    <name type="scientific">Thalassoglobus neptunius</name>
    <dbReference type="NCBI Taxonomy" id="1938619"/>
    <lineage>
        <taxon>Bacteria</taxon>
        <taxon>Pseudomonadati</taxon>
        <taxon>Planctomycetota</taxon>
        <taxon>Planctomycetia</taxon>
        <taxon>Planctomycetales</taxon>
        <taxon>Planctomycetaceae</taxon>
        <taxon>Thalassoglobus</taxon>
    </lineage>
</organism>
<dbReference type="Proteomes" id="UP000317243">
    <property type="component" value="Unassembled WGS sequence"/>
</dbReference>